<dbReference type="SUPFAM" id="SSF51556">
    <property type="entry name" value="Metallo-dependent hydrolases"/>
    <property type="match status" value="1"/>
</dbReference>
<dbReference type="InterPro" id="IPR032466">
    <property type="entry name" value="Metal_Hydrolase"/>
</dbReference>
<dbReference type="InterPro" id="IPR006680">
    <property type="entry name" value="Amidohydro-rel"/>
</dbReference>
<gene>
    <name evidence="3" type="ORF">ETSY2_43855</name>
</gene>
<reference evidence="3 4" key="1">
    <citation type="journal article" date="2014" name="Nature">
        <title>An environmental bacterial taxon with a large and distinct metabolic repertoire.</title>
        <authorList>
            <person name="Wilson M.C."/>
            <person name="Mori T."/>
            <person name="Ruckert C."/>
            <person name="Uria A.R."/>
            <person name="Helf M.J."/>
            <person name="Takada K."/>
            <person name="Gernert C."/>
            <person name="Steffens U.A."/>
            <person name="Heycke N."/>
            <person name="Schmitt S."/>
            <person name="Rinke C."/>
            <person name="Helfrich E.J."/>
            <person name="Brachmann A.O."/>
            <person name="Gurgui C."/>
            <person name="Wakimoto T."/>
            <person name="Kracht M."/>
            <person name="Crusemann M."/>
            <person name="Hentschel U."/>
            <person name="Abe I."/>
            <person name="Matsunaga S."/>
            <person name="Kalinowski J."/>
            <person name="Takeyama H."/>
            <person name="Piel J."/>
        </authorList>
    </citation>
    <scope>NUCLEOTIDE SEQUENCE [LARGE SCALE GENOMIC DNA]</scope>
    <source>
        <strain evidence="4">TSY2</strain>
    </source>
</reference>
<dbReference type="Pfam" id="PF04909">
    <property type="entry name" value="Amidohydro_2"/>
    <property type="match status" value="1"/>
</dbReference>
<dbReference type="GO" id="GO:0016831">
    <property type="term" value="F:carboxy-lyase activity"/>
    <property type="evidence" value="ECO:0007669"/>
    <property type="project" value="InterPro"/>
</dbReference>
<dbReference type="PANTHER" id="PTHR21240:SF28">
    <property type="entry name" value="ISO-OROTATE DECARBOXYLASE (EUROFUNG)"/>
    <property type="match status" value="1"/>
</dbReference>
<comment type="caution">
    <text evidence="3">The sequence shown here is derived from an EMBL/GenBank/DDBJ whole genome shotgun (WGS) entry which is preliminary data.</text>
</comment>
<organism evidence="3 4">
    <name type="scientific">Candidatus Entotheonella gemina</name>
    <dbReference type="NCBI Taxonomy" id="1429439"/>
    <lineage>
        <taxon>Bacteria</taxon>
        <taxon>Pseudomonadati</taxon>
        <taxon>Nitrospinota/Tectimicrobiota group</taxon>
        <taxon>Candidatus Tectimicrobiota</taxon>
        <taxon>Candidatus Entotheonellia</taxon>
        <taxon>Candidatus Entotheonellales</taxon>
        <taxon>Candidatus Entotheonellaceae</taxon>
        <taxon>Candidatus Entotheonella</taxon>
    </lineage>
</organism>
<dbReference type="GO" id="GO:0016787">
    <property type="term" value="F:hydrolase activity"/>
    <property type="evidence" value="ECO:0007669"/>
    <property type="project" value="InterPro"/>
</dbReference>
<accession>W4LJG3</accession>
<name>W4LJG3_9BACT</name>
<dbReference type="EMBL" id="AZHX01002009">
    <property type="protein sequence ID" value="ETW97820.1"/>
    <property type="molecule type" value="Genomic_DNA"/>
</dbReference>
<dbReference type="InterPro" id="IPR032465">
    <property type="entry name" value="ACMSD"/>
</dbReference>
<sequence length="227" mass="24781">GEVAQQHGDRLSALATAPLQDAQLAARELEYGVKQCGAIGGVIAANVDEVSLGETDLDAFWAAAVALDVPIFIHPSQPQMPPRTGKYGMLQVVQFTYDTTASVGSLIFSGVLDRFPTLNLILSHGGGYYPYQAYRFDRVYRNMAAEEAPSQAPSAYVRRFYYDTILYDAQPLGYLKSLVGTDRMLLGTDYPFPVVENDPVGLLETAGFTAEELVRIGGEQAKMLFKL</sequence>
<protein>
    <recommendedName>
        <fullName evidence="2">Amidohydrolase-related domain-containing protein</fullName>
    </recommendedName>
</protein>
<dbReference type="HOGENOM" id="CLU_1216938_0_0_7"/>
<evidence type="ECO:0000313" key="4">
    <source>
        <dbReference type="Proteomes" id="UP000019140"/>
    </source>
</evidence>
<keyword evidence="1" id="KW-0456">Lyase</keyword>
<evidence type="ECO:0000256" key="1">
    <source>
        <dbReference type="ARBA" id="ARBA00023239"/>
    </source>
</evidence>
<dbReference type="Proteomes" id="UP000019140">
    <property type="component" value="Unassembled WGS sequence"/>
</dbReference>
<dbReference type="AlphaFoldDB" id="W4LJG3"/>
<keyword evidence="4" id="KW-1185">Reference proteome</keyword>
<evidence type="ECO:0000313" key="3">
    <source>
        <dbReference type="EMBL" id="ETW97820.1"/>
    </source>
</evidence>
<dbReference type="PANTHER" id="PTHR21240">
    <property type="entry name" value="2-AMINO-3-CARBOXYLMUCONATE-6-SEMIALDEHYDE DECARBOXYLASE"/>
    <property type="match status" value="1"/>
</dbReference>
<feature type="non-terminal residue" evidence="3">
    <location>
        <position position="1"/>
    </location>
</feature>
<dbReference type="Gene3D" id="3.20.20.140">
    <property type="entry name" value="Metal-dependent hydrolases"/>
    <property type="match status" value="1"/>
</dbReference>
<feature type="domain" description="Amidohydrolase-related" evidence="2">
    <location>
        <begin position="3"/>
        <end position="222"/>
    </location>
</feature>
<dbReference type="GO" id="GO:0005737">
    <property type="term" value="C:cytoplasm"/>
    <property type="evidence" value="ECO:0007669"/>
    <property type="project" value="TreeGrafter"/>
</dbReference>
<dbReference type="GO" id="GO:0019748">
    <property type="term" value="P:secondary metabolic process"/>
    <property type="evidence" value="ECO:0007669"/>
    <property type="project" value="TreeGrafter"/>
</dbReference>
<proteinExistence type="predicted"/>
<evidence type="ECO:0000259" key="2">
    <source>
        <dbReference type="Pfam" id="PF04909"/>
    </source>
</evidence>